<organism evidence="12 13">
    <name type="scientific">Sphingobacterium bovistauri</name>
    <dbReference type="NCBI Taxonomy" id="2781959"/>
    <lineage>
        <taxon>Bacteria</taxon>
        <taxon>Pseudomonadati</taxon>
        <taxon>Bacteroidota</taxon>
        <taxon>Sphingobacteriia</taxon>
        <taxon>Sphingobacteriales</taxon>
        <taxon>Sphingobacteriaceae</taxon>
        <taxon>Sphingobacterium</taxon>
    </lineage>
</organism>
<evidence type="ECO:0000313" key="13">
    <source>
        <dbReference type="Proteomes" id="UP001165302"/>
    </source>
</evidence>
<dbReference type="InterPro" id="IPR036942">
    <property type="entry name" value="Beta-barrel_TonB_sf"/>
</dbReference>
<keyword evidence="7 8" id="KW-0998">Cell outer membrane</keyword>
<keyword evidence="6 8" id="KW-0472">Membrane</keyword>
<dbReference type="InterPro" id="IPR037066">
    <property type="entry name" value="Plug_dom_sf"/>
</dbReference>
<dbReference type="Proteomes" id="UP001165302">
    <property type="component" value="Unassembled WGS sequence"/>
</dbReference>
<dbReference type="NCBIfam" id="TIGR04056">
    <property type="entry name" value="OMP_RagA_SusC"/>
    <property type="match status" value="1"/>
</dbReference>
<dbReference type="InterPro" id="IPR000531">
    <property type="entry name" value="Beta-barrel_TonB"/>
</dbReference>
<comment type="caution">
    <text evidence="12">The sequence shown here is derived from an EMBL/GenBank/DDBJ whole genome shotgun (WGS) entry which is preliminary data.</text>
</comment>
<evidence type="ECO:0000259" key="11">
    <source>
        <dbReference type="Pfam" id="PF07715"/>
    </source>
</evidence>
<proteinExistence type="inferred from homology"/>
<dbReference type="Gene3D" id="2.60.40.1120">
    <property type="entry name" value="Carboxypeptidase-like, regulatory domain"/>
    <property type="match status" value="1"/>
</dbReference>
<evidence type="ECO:0000256" key="4">
    <source>
        <dbReference type="ARBA" id="ARBA00022692"/>
    </source>
</evidence>
<keyword evidence="5 9" id="KW-0798">TonB box</keyword>
<dbReference type="EMBL" id="JADEYP010000045">
    <property type="protein sequence ID" value="MCA5006754.1"/>
    <property type="molecule type" value="Genomic_DNA"/>
</dbReference>
<name>A0ABS7Z9B9_9SPHI</name>
<dbReference type="InterPro" id="IPR008969">
    <property type="entry name" value="CarboxyPept-like_regulatory"/>
</dbReference>
<dbReference type="InterPro" id="IPR012910">
    <property type="entry name" value="Plug_dom"/>
</dbReference>
<evidence type="ECO:0000256" key="8">
    <source>
        <dbReference type="PROSITE-ProRule" id="PRU01360"/>
    </source>
</evidence>
<gene>
    <name evidence="12" type="ORF">IPZ78_16565</name>
</gene>
<keyword evidence="4 8" id="KW-0812">Transmembrane</keyword>
<comment type="similarity">
    <text evidence="8 9">Belongs to the TonB-dependent receptor family.</text>
</comment>
<dbReference type="NCBIfam" id="TIGR04057">
    <property type="entry name" value="SusC_RagA_signa"/>
    <property type="match status" value="1"/>
</dbReference>
<dbReference type="Pfam" id="PF00593">
    <property type="entry name" value="TonB_dep_Rec_b-barrel"/>
    <property type="match status" value="1"/>
</dbReference>
<comment type="subcellular location">
    <subcellularLocation>
        <location evidence="1 8">Cell outer membrane</location>
        <topology evidence="1 8">Multi-pass membrane protein</topology>
    </subcellularLocation>
</comment>
<accession>A0ABS7Z9B9</accession>
<reference evidence="12" key="1">
    <citation type="submission" date="2020-10" db="EMBL/GenBank/DDBJ databases">
        <authorList>
            <person name="Lu T."/>
            <person name="Wang Q."/>
            <person name="Han X."/>
        </authorList>
    </citation>
    <scope>NUCLEOTIDE SEQUENCE</scope>
    <source>
        <strain evidence="12">WQ 366</strain>
    </source>
</reference>
<evidence type="ECO:0000256" key="6">
    <source>
        <dbReference type="ARBA" id="ARBA00023136"/>
    </source>
</evidence>
<feature type="domain" description="TonB-dependent receptor-like beta-barrel" evidence="10">
    <location>
        <begin position="495"/>
        <end position="893"/>
    </location>
</feature>
<evidence type="ECO:0000256" key="5">
    <source>
        <dbReference type="ARBA" id="ARBA00023077"/>
    </source>
</evidence>
<dbReference type="SUPFAM" id="SSF49464">
    <property type="entry name" value="Carboxypeptidase regulatory domain-like"/>
    <property type="match status" value="1"/>
</dbReference>
<evidence type="ECO:0000256" key="9">
    <source>
        <dbReference type="RuleBase" id="RU003357"/>
    </source>
</evidence>
<evidence type="ECO:0000256" key="7">
    <source>
        <dbReference type="ARBA" id="ARBA00023237"/>
    </source>
</evidence>
<keyword evidence="2 8" id="KW-0813">Transport</keyword>
<protein>
    <submittedName>
        <fullName evidence="12">SusC/RagA family TonB-linked outer membrane protein</fullName>
    </submittedName>
</protein>
<keyword evidence="13" id="KW-1185">Reference proteome</keyword>
<keyword evidence="3 8" id="KW-1134">Transmembrane beta strand</keyword>
<dbReference type="Gene3D" id="2.170.130.10">
    <property type="entry name" value="TonB-dependent receptor, plug domain"/>
    <property type="match status" value="1"/>
</dbReference>
<evidence type="ECO:0000256" key="1">
    <source>
        <dbReference type="ARBA" id="ARBA00004571"/>
    </source>
</evidence>
<dbReference type="PROSITE" id="PS52016">
    <property type="entry name" value="TONB_DEPENDENT_REC_3"/>
    <property type="match status" value="1"/>
</dbReference>
<dbReference type="InterPro" id="IPR039426">
    <property type="entry name" value="TonB-dep_rcpt-like"/>
</dbReference>
<dbReference type="RefSeq" id="WP_225555109.1">
    <property type="nucleotide sequence ID" value="NZ_JADEYP010000045.1"/>
</dbReference>
<sequence>MKEKLNPFDFNNRNTISILLKKAKIIFPILGLILLSFSSSAQKVTIKGKNIPLRSVFAQIKKQTAMSVFARKDVLDSAKPVSFDGSTMTIEEVLTKITKDQPIQYKILGKEIIISKKDLPKNNKSTSILQIQEQQTQIIEGYVYDDSGKPIPNASITSSENNVTAVSNADGRFSIRSSISDVLIVKMLGFENKSIKVRSAEPLNISMLAKTLEVESVVVTGLFNRPKENFTGAATTMKGVELKSFSSNNLLTAVSAMDPSFRILPNLSQGSNINALPEVQIRGTNSMPNLSGELSANPNQPLFILDGFEVSLQRVVDLDLNNIETVTILKDAAATSIYGSRGANGVMVINSITPASGKVRVTVNNDYRITTPDLSVYSMLNAQEKLDFERRVGIYDQNNPRSQYFYDVIYNERLKAIESGANTDWLAQPVQTGQSNRTSLYLNGGDNSILYGIQLTGDLQSGVMKGQKRNNYSGQFDLTYKVSKLRFQNSIRIFQNTSNESPYGSFSNYVNQNPYWKPFDENGNIKPILETIQTGELNFTRYANPLYDAHLNIKNQNQYFGISNNFQLRYDITAGLFLESNLSLNKQSGSNDQFYPAQHSRFNNVTDVTRKGSYSAQNNNSLGYESRTMINYNLKKNKHLVFSTFGFDIASTNQNYHTITAEGFAFDKLDNLLFATQYELNSKPSGDESKVNRVGLLANASYSFDNKYLVDASLRRDGSSQFGADKRFGTFWSFGAGWNIHNESFIKDIEQINRFKIRSSYGSSGSINIPAYQAQTRYTFGTNNIYNGQLGAEIISLANKRLSWQDVRTLNVGADIVLFNENLDLKFDHYRSITNNTITTISLPSSTGFTSYVENLGKVENIGYEIGARYKVINNPQEGIIWSVNASAFSNKNTLKELSNRLKAVNDKLNNESPQRVPNILLTEGQSINTIYTVQSLGVDPSTGAEIFLDRFGNKTFIWNTQDKVASGKTDPKWNGLFGTQFIYKGFTLQAQFDYKFGGQLYNQTLINRVENVNPLYNVDQRAYDLGWTQLGDRSDFTKIMLNKPPTRLTSRFVQNENTLNLNSLSLSYNFYKSAFINRMGLSSFQITAITNDLYRASSIQIERGTDNPFARTYSLSLRCTF</sequence>
<feature type="domain" description="TonB-dependent receptor plug" evidence="11">
    <location>
        <begin position="227"/>
        <end position="346"/>
    </location>
</feature>
<dbReference type="SUPFAM" id="SSF56935">
    <property type="entry name" value="Porins"/>
    <property type="match status" value="1"/>
</dbReference>
<dbReference type="InterPro" id="IPR023997">
    <property type="entry name" value="TonB-dep_OMP_SusC/RagA_CS"/>
</dbReference>
<dbReference type="Gene3D" id="2.40.170.20">
    <property type="entry name" value="TonB-dependent receptor, beta-barrel domain"/>
    <property type="match status" value="1"/>
</dbReference>
<evidence type="ECO:0000256" key="3">
    <source>
        <dbReference type="ARBA" id="ARBA00022452"/>
    </source>
</evidence>
<dbReference type="Pfam" id="PF13715">
    <property type="entry name" value="CarbopepD_reg_2"/>
    <property type="match status" value="1"/>
</dbReference>
<evidence type="ECO:0000313" key="12">
    <source>
        <dbReference type="EMBL" id="MCA5006754.1"/>
    </source>
</evidence>
<evidence type="ECO:0000259" key="10">
    <source>
        <dbReference type="Pfam" id="PF00593"/>
    </source>
</evidence>
<evidence type="ECO:0000256" key="2">
    <source>
        <dbReference type="ARBA" id="ARBA00022448"/>
    </source>
</evidence>
<dbReference type="InterPro" id="IPR023996">
    <property type="entry name" value="TonB-dep_OMP_SusC/RagA"/>
</dbReference>
<dbReference type="Pfam" id="PF07715">
    <property type="entry name" value="Plug"/>
    <property type="match status" value="1"/>
</dbReference>